<feature type="transmembrane region" description="Helical" evidence="2">
    <location>
        <begin position="75"/>
        <end position="96"/>
    </location>
</feature>
<feature type="compositionally biased region" description="Polar residues" evidence="1">
    <location>
        <begin position="10"/>
        <end position="22"/>
    </location>
</feature>
<keyword evidence="2" id="KW-0472">Membrane</keyword>
<dbReference type="EMBL" id="JABSTV010001248">
    <property type="protein sequence ID" value="KAH7968433.1"/>
    <property type="molecule type" value="Genomic_DNA"/>
</dbReference>
<gene>
    <name evidence="3" type="ORF">HPB52_008412</name>
</gene>
<evidence type="ECO:0000256" key="2">
    <source>
        <dbReference type="SAM" id="Phobius"/>
    </source>
</evidence>
<keyword evidence="2" id="KW-0812">Transmembrane</keyword>
<reference evidence="3" key="1">
    <citation type="journal article" date="2020" name="Cell">
        <title>Large-Scale Comparative Analyses of Tick Genomes Elucidate Their Genetic Diversity and Vector Capacities.</title>
        <authorList>
            <consortium name="Tick Genome and Microbiome Consortium (TIGMIC)"/>
            <person name="Jia N."/>
            <person name="Wang J."/>
            <person name="Shi W."/>
            <person name="Du L."/>
            <person name="Sun Y."/>
            <person name="Zhan W."/>
            <person name="Jiang J.F."/>
            <person name="Wang Q."/>
            <person name="Zhang B."/>
            <person name="Ji P."/>
            <person name="Bell-Sakyi L."/>
            <person name="Cui X.M."/>
            <person name="Yuan T.T."/>
            <person name="Jiang B.G."/>
            <person name="Yang W.F."/>
            <person name="Lam T.T."/>
            <person name="Chang Q.C."/>
            <person name="Ding S.J."/>
            <person name="Wang X.J."/>
            <person name="Zhu J.G."/>
            <person name="Ruan X.D."/>
            <person name="Zhao L."/>
            <person name="Wei J.T."/>
            <person name="Ye R.Z."/>
            <person name="Que T.C."/>
            <person name="Du C.H."/>
            <person name="Zhou Y.H."/>
            <person name="Cheng J.X."/>
            <person name="Dai P.F."/>
            <person name="Guo W.B."/>
            <person name="Han X.H."/>
            <person name="Huang E.J."/>
            <person name="Li L.F."/>
            <person name="Wei W."/>
            <person name="Gao Y.C."/>
            <person name="Liu J.Z."/>
            <person name="Shao H.Z."/>
            <person name="Wang X."/>
            <person name="Wang C.C."/>
            <person name="Yang T.C."/>
            <person name="Huo Q.B."/>
            <person name="Li W."/>
            <person name="Chen H.Y."/>
            <person name="Chen S.E."/>
            <person name="Zhou L.G."/>
            <person name="Ni X.B."/>
            <person name="Tian J.H."/>
            <person name="Sheng Y."/>
            <person name="Liu T."/>
            <person name="Pan Y.S."/>
            <person name="Xia L.Y."/>
            <person name="Li J."/>
            <person name="Zhao F."/>
            <person name="Cao W.C."/>
        </authorList>
    </citation>
    <scope>NUCLEOTIDE SEQUENCE</scope>
    <source>
        <strain evidence="3">Rsan-2018</strain>
    </source>
</reference>
<proteinExistence type="predicted"/>
<organism evidence="3 4">
    <name type="scientific">Rhipicephalus sanguineus</name>
    <name type="common">Brown dog tick</name>
    <name type="synonym">Ixodes sanguineus</name>
    <dbReference type="NCBI Taxonomy" id="34632"/>
    <lineage>
        <taxon>Eukaryota</taxon>
        <taxon>Metazoa</taxon>
        <taxon>Ecdysozoa</taxon>
        <taxon>Arthropoda</taxon>
        <taxon>Chelicerata</taxon>
        <taxon>Arachnida</taxon>
        <taxon>Acari</taxon>
        <taxon>Parasitiformes</taxon>
        <taxon>Ixodida</taxon>
        <taxon>Ixodoidea</taxon>
        <taxon>Ixodidae</taxon>
        <taxon>Rhipicephalinae</taxon>
        <taxon>Rhipicephalus</taxon>
        <taxon>Rhipicephalus</taxon>
    </lineage>
</organism>
<evidence type="ECO:0000313" key="3">
    <source>
        <dbReference type="EMBL" id="KAH7968433.1"/>
    </source>
</evidence>
<keyword evidence="2" id="KW-1133">Transmembrane helix</keyword>
<evidence type="ECO:0000313" key="4">
    <source>
        <dbReference type="Proteomes" id="UP000821837"/>
    </source>
</evidence>
<comment type="caution">
    <text evidence="3">The sequence shown here is derived from an EMBL/GenBank/DDBJ whole genome shotgun (WGS) entry which is preliminary data.</text>
</comment>
<evidence type="ECO:0000256" key="1">
    <source>
        <dbReference type="SAM" id="MobiDB-lite"/>
    </source>
</evidence>
<accession>A0A9D4Q5T0</accession>
<dbReference type="AlphaFoldDB" id="A0A9D4Q5T0"/>
<dbReference type="Proteomes" id="UP000821837">
    <property type="component" value="Unassembled WGS sequence"/>
</dbReference>
<keyword evidence="4" id="KW-1185">Reference proteome</keyword>
<name>A0A9D4Q5T0_RHISA</name>
<reference evidence="3" key="2">
    <citation type="submission" date="2021-09" db="EMBL/GenBank/DDBJ databases">
        <authorList>
            <person name="Jia N."/>
            <person name="Wang J."/>
            <person name="Shi W."/>
            <person name="Du L."/>
            <person name="Sun Y."/>
            <person name="Zhan W."/>
            <person name="Jiang J."/>
            <person name="Wang Q."/>
            <person name="Zhang B."/>
            <person name="Ji P."/>
            <person name="Sakyi L.B."/>
            <person name="Cui X."/>
            <person name="Yuan T."/>
            <person name="Jiang B."/>
            <person name="Yang W."/>
            <person name="Lam T.T.-Y."/>
            <person name="Chang Q."/>
            <person name="Ding S."/>
            <person name="Wang X."/>
            <person name="Zhu J."/>
            <person name="Ruan X."/>
            <person name="Zhao L."/>
            <person name="Wei J."/>
            <person name="Que T."/>
            <person name="Du C."/>
            <person name="Cheng J."/>
            <person name="Dai P."/>
            <person name="Han X."/>
            <person name="Huang E."/>
            <person name="Gao Y."/>
            <person name="Liu J."/>
            <person name="Shao H."/>
            <person name="Ye R."/>
            <person name="Li L."/>
            <person name="Wei W."/>
            <person name="Wang X."/>
            <person name="Wang C."/>
            <person name="Huo Q."/>
            <person name="Li W."/>
            <person name="Guo W."/>
            <person name="Chen H."/>
            <person name="Chen S."/>
            <person name="Zhou L."/>
            <person name="Zhou L."/>
            <person name="Ni X."/>
            <person name="Tian J."/>
            <person name="Zhou Y."/>
            <person name="Sheng Y."/>
            <person name="Liu T."/>
            <person name="Pan Y."/>
            <person name="Xia L."/>
            <person name="Li J."/>
            <person name="Zhao F."/>
            <person name="Cao W."/>
        </authorList>
    </citation>
    <scope>NUCLEOTIDE SEQUENCE</scope>
    <source>
        <strain evidence="3">Rsan-2018</strain>
        <tissue evidence="3">Larvae</tissue>
    </source>
</reference>
<feature type="region of interest" description="Disordered" evidence="1">
    <location>
        <begin position="1"/>
        <end position="22"/>
    </location>
</feature>
<protein>
    <submittedName>
        <fullName evidence="3">Uncharacterized protein</fullName>
    </submittedName>
</protein>
<sequence length="231" mass="24029">MDVESKQIRSSDPLPQSSSEGGTSNGILAKAYSFISFGPSNVSRSITLPTSLRLTMDAELQTRVSLPVVLINRKGLYVIIAVLGVSILGCAGVLTYSFSSYAKLKQNAEEVRSYIASRTKAADRPSGDKQAAAGVAGVTSADQRLVRVKAVIPLAAESAQQVGYAAMPTSSGIPEGRGVNDTFAVVARQEISDTEAAGQHFRFADLGQGDGVSNGMIATNVTGSSGVATQR</sequence>